<organism evidence="1 2">
    <name type="scientific">Rubus argutus</name>
    <name type="common">Southern blackberry</name>
    <dbReference type="NCBI Taxonomy" id="59490"/>
    <lineage>
        <taxon>Eukaryota</taxon>
        <taxon>Viridiplantae</taxon>
        <taxon>Streptophyta</taxon>
        <taxon>Embryophyta</taxon>
        <taxon>Tracheophyta</taxon>
        <taxon>Spermatophyta</taxon>
        <taxon>Magnoliopsida</taxon>
        <taxon>eudicotyledons</taxon>
        <taxon>Gunneridae</taxon>
        <taxon>Pentapetalae</taxon>
        <taxon>rosids</taxon>
        <taxon>fabids</taxon>
        <taxon>Rosales</taxon>
        <taxon>Rosaceae</taxon>
        <taxon>Rosoideae</taxon>
        <taxon>Rosoideae incertae sedis</taxon>
        <taxon>Rubus</taxon>
    </lineage>
</organism>
<dbReference type="InterPro" id="IPR023213">
    <property type="entry name" value="CAT-like_dom_sf"/>
</dbReference>
<protein>
    <submittedName>
        <fullName evidence="1">Uncharacterized protein</fullName>
    </submittedName>
</protein>
<dbReference type="EMBL" id="JBEDUW010000005">
    <property type="protein sequence ID" value="KAK9929895.1"/>
    <property type="molecule type" value="Genomic_DNA"/>
</dbReference>
<comment type="caution">
    <text evidence="1">The sequence shown here is derived from an EMBL/GenBank/DDBJ whole genome shotgun (WGS) entry which is preliminary data.</text>
</comment>
<proteinExistence type="predicted"/>
<evidence type="ECO:0000313" key="2">
    <source>
        <dbReference type="Proteomes" id="UP001457282"/>
    </source>
</evidence>
<dbReference type="Gene3D" id="3.30.559.10">
    <property type="entry name" value="Chloramphenicol acetyltransferase-like domain"/>
    <property type="match status" value="1"/>
</dbReference>
<evidence type="ECO:0000313" key="1">
    <source>
        <dbReference type="EMBL" id="KAK9929895.1"/>
    </source>
</evidence>
<dbReference type="Proteomes" id="UP001457282">
    <property type="component" value="Unassembled WGS sequence"/>
</dbReference>
<gene>
    <name evidence="1" type="ORF">M0R45_026966</name>
</gene>
<accession>A0AAW1X2R2</accession>
<dbReference type="AlphaFoldDB" id="A0AAW1X2R2"/>
<sequence length="91" mass="10466">MVNTEVTIISRDTVKPAATSSSAHHHLKPYKLCIIDQLIPTTYTPMVFFYPITDPNFQCPQNPSPLENFTLTYPHFVLPIFREDQKQPVHP</sequence>
<name>A0AAW1X2R2_RUBAR</name>
<keyword evidence="2" id="KW-1185">Reference proteome</keyword>
<reference evidence="1 2" key="1">
    <citation type="journal article" date="2023" name="G3 (Bethesda)">
        <title>A chromosome-length genome assembly and annotation of blackberry (Rubus argutus, cv. 'Hillquist').</title>
        <authorList>
            <person name="Bruna T."/>
            <person name="Aryal R."/>
            <person name="Dudchenko O."/>
            <person name="Sargent D.J."/>
            <person name="Mead D."/>
            <person name="Buti M."/>
            <person name="Cavallini A."/>
            <person name="Hytonen T."/>
            <person name="Andres J."/>
            <person name="Pham M."/>
            <person name="Weisz D."/>
            <person name="Mascagni F."/>
            <person name="Usai G."/>
            <person name="Natali L."/>
            <person name="Bassil N."/>
            <person name="Fernandez G.E."/>
            <person name="Lomsadze A."/>
            <person name="Armour M."/>
            <person name="Olukolu B."/>
            <person name="Poorten T."/>
            <person name="Britton C."/>
            <person name="Davik J."/>
            <person name="Ashrafi H."/>
            <person name="Aiden E.L."/>
            <person name="Borodovsky M."/>
            <person name="Worthington M."/>
        </authorList>
    </citation>
    <scope>NUCLEOTIDE SEQUENCE [LARGE SCALE GENOMIC DNA]</scope>
    <source>
        <strain evidence="1">PI 553951</strain>
    </source>
</reference>